<dbReference type="InterPro" id="IPR057670">
    <property type="entry name" value="SH3_retrovirus"/>
</dbReference>
<dbReference type="InterPro" id="IPR039537">
    <property type="entry name" value="Retrotran_Ty1/copia-like"/>
</dbReference>
<name>A0A9W6UA91_9STRA</name>
<evidence type="ECO:0000256" key="9">
    <source>
        <dbReference type="ARBA" id="ARBA00023172"/>
    </source>
</evidence>
<dbReference type="Pfam" id="PF25597">
    <property type="entry name" value="SH3_retrovirus"/>
    <property type="match status" value="1"/>
</dbReference>
<dbReference type="GO" id="GO:0015074">
    <property type="term" value="P:DNA integration"/>
    <property type="evidence" value="ECO:0007669"/>
    <property type="project" value="UniProtKB-KW"/>
</dbReference>
<sequence length="273" mass="30698">MGSVRLTGIDGMRIKIADVLYIPGLDRQLLFVSRLAERGMSVEFQQKSCTIWNNSKAIALGKKVGKAYVLDCEKDMAQYVEYAGIDTEWELWHARMGHLNMDALAKTQRATTGMPVMNNKSMALCGGCMKGKLGHLRVFGSVGYAHVDKAKRNKLEPKSFKCMFLGYADTSKGYRVYDLESNKVKVTRSMKLDERKVNGIYDSAPKQSTRVIQSTEDVDDVVLHEQEKQHTAKAPTESVAEDHEENTEMPEAESSELTRDELATYRRTPFAAQ</sequence>
<evidence type="ECO:0000259" key="11">
    <source>
        <dbReference type="Pfam" id="PF13976"/>
    </source>
</evidence>
<accession>A0A9W6UA91</accession>
<dbReference type="OrthoDB" id="104378at2759"/>
<dbReference type="GO" id="GO:0046872">
    <property type="term" value="F:metal ion binding"/>
    <property type="evidence" value="ECO:0007669"/>
    <property type="project" value="UniProtKB-KW"/>
</dbReference>
<feature type="compositionally biased region" description="Acidic residues" evidence="10">
    <location>
        <begin position="242"/>
        <end position="254"/>
    </location>
</feature>
<dbReference type="Pfam" id="PF13976">
    <property type="entry name" value="gag_pre-integrs"/>
    <property type="match status" value="1"/>
</dbReference>
<keyword evidence="8" id="KW-0808">Transferase</keyword>
<keyword evidence="8" id="KW-0548">Nucleotidyltransferase</keyword>
<dbReference type="Proteomes" id="UP001165083">
    <property type="component" value="Unassembled WGS sequence"/>
</dbReference>
<keyword evidence="7" id="KW-0695">RNA-directed DNA polymerase</keyword>
<keyword evidence="2" id="KW-0479">Metal-binding</keyword>
<dbReference type="InterPro" id="IPR025724">
    <property type="entry name" value="GAG-pre-integrase_dom"/>
</dbReference>
<keyword evidence="5" id="KW-0460">Magnesium</keyword>
<dbReference type="PANTHER" id="PTHR42648">
    <property type="entry name" value="TRANSPOSASE, PUTATIVE-RELATED"/>
    <property type="match status" value="1"/>
</dbReference>
<dbReference type="GO" id="GO:0004519">
    <property type="term" value="F:endonuclease activity"/>
    <property type="evidence" value="ECO:0007669"/>
    <property type="project" value="UniProtKB-KW"/>
</dbReference>
<keyword evidence="14" id="KW-1185">Reference proteome</keyword>
<feature type="region of interest" description="Disordered" evidence="10">
    <location>
        <begin position="226"/>
        <end position="273"/>
    </location>
</feature>
<evidence type="ECO:0000256" key="8">
    <source>
        <dbReference type="ARBA" id="ARBA00022932"/>
    </source>
</evidence>
<dbReference type="GO" id="GO:0016787">
    <property type="term" value="F:hydrolase activity"/>
    <property type="evidence" value="ECO:0007669"/>
    <property type="project" value="UniProtKB-KW"/>
</dbReference>
<keyword evidence="9" id="KW-0233">DNA recombination</keyword>
<dbReference type="PANTHER" id="PTHR42648:SF11">
    <property type="entry name" value="TRANSPOSON TY4-P GAG-POL POLYPROTEIN"/>
    <property type="match status" value="1"/>
</dbReference>
<proteinExistence type="predicted"/>
<keyword evidence="1" id="KW-0540">Nuclease</keyword>
<dbReference type="GO" id="GO:0003964">
    <property type="term" value="F:RNA-directed DNA polymerase activity"/>
    <property type="evidence" value="ECO:0007669"/>
    <property type="project" value="UniProtKB-KW"/>
</dbReference>
<feature type="domain" description="GAG-pre-integrase" evidence="11">
    <location>
        <begin position="68"/>
        <end position="132"/>
    </location>
</feature>
<evidence type="ECO:0000256" key="7">
    <source>
        <dbReference type="ARBA" id="ARBA00022918"/>
    </source>
</evidence>
<dbReference type="GO" id="GO:0003887">
    <property type="term" value="F:DNA-directed DNA polymerase activity"/>
    <property type="evidence" value="ECO:0007669"/>
    <property type="project" value="UniProtKB-KW"/>
</dbReference>
<evidence type="ECO:0000256" key="6">
    <source>
        <dbReference type="ARBA" id="ARBA00022908"/>
    </source>
</evidence>
<evidence type="ECO:0000313" key="13">
    <source>
        <dbReference type="EMBL" id="GMF28211.1"/>
    </source>
</evidence>
<evidence type="ECO:0000256" key="2">
    <source>
        <dbReference type="ARBA" id="ARBA00022723"/>
    </source>
</evidence>
<keyword evidence="3" id="KW-0255">Endonuclease</keyword>
<dbReference type="GO" id="GO:0006310">
    <property type="term" value="P:DNA recombination"/>
    <property type="evidence" value="ECO:0007669"/>
    <property type="project" value="UniProtKB-KW"/>
</dbReference>
<evidence type="ECO:0000256" key="10">
    <source>
        <dbReference type="SAM" id="MobiDB-lite"/>
    </source>
</evidence>
<evidence type="ECO:0000313" key="14">
    <source>
        <dbReference type="Proteomes" id="UP001165083"/>
    </source>
</evidence>
<evidence type="ECO:0000259" key="12">
    <source>
        <dbReference type="Pfam" id="PF25597"/>
    </source>
</evidence>
<comment type="caution">
    <text evidence="13">The sequence shown here is derived from an EMBL/GenBank/DDBJ whole genome shotgun (WGS) entry which is preliminary data.</text>
</comment>
<organism evidence="13 14">
    <name type="scientific">Phytophthora lilii</name>
    <dbReference type="NCBI Taxonomy" id="2077276"/>
    <lineage>
        <taxon>Eukaryota</taxon>
        <taxon>Sar</taxon>
        <taxon>Stramenopiles</taxon>
        <taxon>Oomycota</taxon>
        <taxon>Peronosporomycetes</taxon>
        <taxon>Peronosporales</taxon>
        <taxon>Peronosporaceae</taxon>
        <taxon>Phytophthora</taxon>
    </lineage>
</organism>
<keyword evidence="4" id="KW-0378">Hydrolase</keyword>
<feature type="domain" description="Retroviral polymerase SH3-like" evidence="12">
    <location>
        <begin position="142"/>
        <end position="198"/>
    </location>
</feature>
<evidence type="ECO:0000256" key="1">
    <source>
        <dbReference type="ARBA" id="ARBA00022722"/>
    </source>
</evidence>
<evidence type="ECO:0000256" key="3">
    <source>
        <dbReference type="ARBA" id="ARBA00022759"/>
    </source>
</evidence>
<keyword evidence="6" id="KW-0229">DNA integration</keyword>
<dbReference type="AlphaFoldDB" id="A0A9W6UA91"/>
<evidence type="ECO:0000256" key="4">
    <source>
        <dbReference type="ARBA" id="ARBA00022801"/>
    </source>
</evidence>
<keyword evidence="8" id="KW-0239">DNA-directed DNA polymerase</keyword>
<reference evidence="13" key="1">
    <citation type="submission" date="2023-04" db="EMBL/GenBank/DDBJ databases">
        <title>Phytophthora lilii NBRC 32176.</title>
        <authorList>
            <person name="Ichikawa N."/>
            <person name="Sato H."/>
            <person name="Tonouchi N."/>
        </authorList>
    </citation>
    <scope>NUCLEOTIDE SEQUENCE</scope>
    <source>
        <strain evidence="13">NBRC 32176</strain>
    </source>
</reference>
<dbReference type="EMBL" id="BSXW01000699">
    <property type="protein sequence ID" value="GMF28211.1"/>
    <property type="molecule type" value="Genomic_DNA"/>
</dbReference>
<protein>
    <submittedName>
        <fullName evidence="13">Unnamed protein product</fullName>
    </submittedName>
</protein>
<gene>
    <name evidence="13" type="ORF">Plil01_001185800</name>
</gene>
<evidence type="ECO:0000256" key="5">
    <source>
        <dbReference type="ARBA" id="ARBA00022842"/>
    </source>
</evidence>